<keyword evidence="2" id="KW-1185">Reference proteome</keyword>
<protein>
    <submittedName>
        <fullName evidence="1">Protein TRANSPARENT TESTA 9</fullName>
    </submittedName>
</protein>
<evidence type="ECO:0000313" key="2">
    <source>
        <dbReference type="Proteomes" id="UP000829398"/>
    </source>
</evidence>
<reference evidence="2" key="1">
    <citation type="journal article" date="2023" name="Hortic. Res.">
        <title>A chromosome-level phased genome enabling allele-level studies in sweet orange: a case study on citrus Huanglongbing tolerance.</title>
        <authorList>
            <person name="Wu B."/>
            <person name="Yu Q."/>
            <person name="Deng Z."/>
            <person name="Duan Y."/>
            <person name="Luo F."/>
            <person name="Gmitter F. Jr."/>
        </authorList>
    </citation>
    <scope>NUCLEOTIDE SEQUENCE [LARGE SCALE GENOMIC DNA]</scope>
    <source>
        <strain evidence="2">cv. Valencia</strain>
    </source>
</reference>
<dbReference type="EMBL" id="CM039170">
    <property type="protein sequence ID" value="KAH9805659.1"/>
    <property type="molecule type" value="Genomic_DNA"/>
</dbReference>
<evidence type="ECO:0000313" key="1">
    <source>
        <dbReference type="EMBL" id="KAH9805659.1"/>
    </source>
</evidence>
<organism evidence="1 2">
    <name type="scientific">Citrus sinensis</name>
    <name type="common">Sweet orange</name>
    <name type="synonym">Citrus aurantium var. sinensis</name>
    <dbReference type="NCBI Taxonomy" id="2711"/>
    <lineage>
        <taxon>Eukaryota</taxon>
        <taxon>Viridiplantae</taxon>
        <taxon>Streptophyta</taxon>
        <taxon>Embryophyta</taxon>
        <taxon>Tracheophyta</taxon>
        <taxon>Spermatophyta</taxon>
        <taxon>Magnoliopsida</taxon>
        <taxon>eudicotyledons</taxon>
        <taxon>Gunneridae</taxon>
        <taxon>Pentapetalae</taxon>
        <taxon>rosids</taxon>
        <taxon>malvids</taxon>
        <taxon>Sapindales</taxon>
        <taxon>Rutaceae</taxon>
        <taxon>Aurantioideae</taxon>
        <taxon>Citrus</taxon>
    </lineage>
</organism>
<sequence length="1020" mass="114883">MWEDLMALSRRQRRVSLCDNRNPRTEASVGADEVTKSTTPHKSLPKERYEDHSICENAPASPALEVNVLGVGLKNVARDCFLDVIIHDTLRNSPFDELLKLEELDREATYRQCGKEKNIYHFTIMWFSFWRSRDRLSLDELRYLTDQLQKVQIVNEFNKDFVIEALRSIAELLTYGDQHNPAYFEFFMEKQVMGEFVRILKVSRTHAVSLQLLQTLSIMIQNLKSEHAIYYLFSNEHINYLISYSFDFRNEELLSYYISFLRAISGKLNKNTISLLVKTQNDEVVSFPLYSEAIRFAFHEESMVRIAVRTLTLNVYHVGDDNVNRYITSSPHAEYFSNLVSFFRKQCIELNKLVSSTLKNPDPNSTSTILAAVDEIEDNLYYFSDAISAGIPDIGRLLTDNCLQLLILPLLLPSLRMDNVNGIEIGAVTSLYLLCCILRIVKIKDLANTIAAALFCPPEAYIPHFEAKLNGFTSGHGFTHESQLLDNNTAGEVDGECLRVTVSDMATSSHVHPQDLVTQNDCNGSHLALREALLCYITTGDDVQVLGSLSVLATLLQTKELDESMLDALGILPQRKQHKKLLLQALVGEGSDEEQLFSRGSSTVNDGTSTELDGYLQRLKEQYGVLCSFLERGTSPHVNRCQVLDALVSLFCRSNISAETLWDGGWLLRQLLPYSEAEFNSHHHELLKGSYKNCTSALLQEIRGVWPDLLITVLCDEWKKCKRVIEASSPRKDPKCILLPVQKSFSEDVISGESSFTAGDRMCESVKVFVLLLQLQMFSLGRVLPDHPPTFPPSNIPENSRARAAGLDISGPKPGTELRLANREPEAATDDGGESDCCLELQEPKAATVVNEPESTSCDGRRIAFERGKERHFSLLAISMGTSGWIVLAEELPVNRQFGVVRVAAPLAGSNPRIDEKHSRWLHLRIRPSALPFMDPSKSGVYNKVKSKALVDGRWTLAFRDEESCKSAFSMILEEMNLQFNEVERRLRPLLDLERDSDFSNLSPRPPKALSSNTTASNSL</sequence>
<gene>
    <name evidence="1" type="ORF">KPL71_002492</name>
</gene>
<dbReference type="Proteomes" id="UP000829398">
    <property type="component" value="Chromosome 1"/>
</dbReference>
<proteinExistence type="predicted"/>
<comment type="caution">
    <text evidence="1">The sequence shown here is derived from an EMBL/GenBank/DDBJ whole genome shotgun (WGS) entry which is preliminary data.</text>
</comment>
<name>A0ACB8P6G9_CITSI</name>
<accession>A0ACB8P6G9</accession>